<dbReference type="InterPro" id="IPR051907">
    <property type="entry name" value="DoxX-like_oxidoreductase"/>
</dbReference>
<evidence type="ECO:0000256" key="7">
    <source>
        <dbReference type="SAM" id="Phobius"/>
    </source>
</evidence>
<feature type="transmembrane region" description="Helical" evidence="7">
    <location>
        <begin position="45"/>
        <end position="64"/>
    </location>
</feature>
<evidence type="ECO:0000313" key="9">
    <source>
        <dbReference type="Proteomes" id="UP000565468"/>
    </source>
</evidence>
<keyword evidence="6 7" id="KW-0472">Membrane</keyword>
<evidence type="ECO:0000256" key="1">
    <source>
        <dbReference type="ARBA" id="ARBA00004651"/>
    </source>
</evidence>
<evidence type="ECO:0000256" key="3">
    <source>
        <dbReference type="ARBA" id="ARBA00022475"/>
    </source>
</evidence>
<dbReference type="RefSeq" id="WP_169506580.1">
    <property type="nucleotide sequence ID" value="NZ_JABBPN010000023.1"/>
</dbReference>
<evidence type="ECO:0000256" key="5">
    <source>
        <dbReference type="ARBA" id="ARBA00022989"/>
    </source>
</evidence>
<gene>
    <name evidence="8" type="ORF">HII30_18750</name>
</gene>
<dbReference type="PANTHER" id="PTHR33452">
    <property type="entry name" value="OXIDOREDUCTASE CATD-RELATED"/>
    <property type="match status" value="1"/>
</dbReference>
<evidence type="ECO:0000256" key="4">
    <source>
        <dbReference type="ARBA" id="ARBA00022692"/>
    </source>
</evidence>
<comment type="similarity">
    <text evidence="2">Belongs to the DoxX family.</text>
</comment>
<evidence type="ECO:0000256" key="2">
    <source>
        <dbReference type="ARBA" id="ARBA00006679"/>
    </source>
</evidence>
<reference evidence="8 9" key="1">
    <citation type="submission" date="2020-04" db="EMBL/GenBank/DDBJ databases">
        <title>Paenibacillus algicola sp. nov., a novel marine bacterium producing alginate lyase.</title>
        <authorList>
            <person name="Huang H."/>
        </authorList>
    </citation>
    <scope>NUCLEOTIDE SEQUENCE [LARGE SCALE GENOMIC DNA]</scope>
    <source>
        <strain evidence="8 9">L7-75</strain>
    </source>
</reference>
<dbReference type="PANTHER" id="PTHR33452:SF1">
    <property type="entry name" value="INNER MEMBRANE PROTEIN YPHA-RELATED"/>
    <property type="match status" value="1"/>
</dbReference>
<evidence type="ECO:0000256" key="6">
    <source>
        <dbReference type="ARBA" id="ARBA00023136"/>
    </source>
</evidence>
<comment type="subcellular location">
    <subcellularLocation>
        <location evidence="1">Cell membrane</location>
        <topology evidence="1">Multi-pass membrane protein</topology>
    </subcellularLocation>
</comment>
<keyword evidence="9" id="KW-1185">Reference proteome</keyword>
<feature type="transmembrane region" description="Helical" evidence="7">
    <location>
        <begin position="7"/>
        <end position="25"/>
    </location>
</feature>
<dbReference type="InterPro" id="IPR032808">
    <property type="entry name" value="DoxX"/>
</dbReference>
<sequence>MKSNVSLGVLILRVVLGIIFLVHGLDKFQSGISNISGFFESIGIPGYMAGVVAVIETAAGILLIAGAGTRVVSIIVTVILLVAVFTAKSSAGFLGGYELDVALMAMAVSLIFTGAGKWSVDALFNRSRSN</sequence>
<comment type="caution">
    <text evidence="8">The sequence shown here is derived from an EMBL/GenBank/DDBJ whole genome shotgun (WGS) entry which is preliminary data.</text>
</comment>
<keyword evidence="3" id="KW-1003">Cell membrane</keyword>
<protein>
    <submittedName>
        <fullName evidence="8">DoxX family protein</fullName>
    </submittedName>
</protein>
<evidence type="ECO:0000313" key="8">
    <source>
        <dbReference type="EMBL" id="NMO97805.1"/>
    </source>
</evidence>
<dbReference type="EMBL" id="JABBPN010000023">
    <property type="protein sequence ID" value="NMO97805.1"/>
    <property type="molecule type" value="Genomic_DNA"/>
</dbReference>
<keyword evidence="4 7" id="KW-0812">Transmembrane</keyword>
<dbReference type="GO" id="GO:0005886">
    <property type="term" value="C:plasma membrane"/>
    <property type="evidence" value="ECO:0007669"/>
    <property type="project" value="UniProtKB-SubCell"/>
</dbReference>
<accession>A0A848MAW8</accession>
<keyword evidence="5 7" id="KW-1133">Transmembrane helix</keyword>
<feature type="transmembrane region" description="Helical" evidence="7">
    <location>
        <begin position="71"/>
        <end position="95"/>
    </location>
</feature>
<dbReference type="AlphaFoldDB" id="A0A848MAW8"/>
<organism evidence="8 9">
    <name type="scientific">Paenibacillus lemnae</name>
    <dbReference type="NCBI Taxonomy" id="1330551"/>
    <lineage>
        <taxon>Bacteria</taxon>
        <taxon>Bacillati</taxon>
        <taxon>Bacillota</taxon>
        <taxon>Bacilli</taxon>
        <taxon>Bacillales</taxon>
        <taxon>Paenibacillaceae</taxon>
        <taxon>Paenibacillus</taxon>
    </lineage>
</organism>
<name>A0A848MAW8_PAELE</name>
<dbReference type="Proteomes" id="UP000565468">
    <property type="component" value="Unassembled WGS sequence"/>
</dbReference>
<dbReference type="Pfam" id="PF07681">
    <property type="entry name" value="DoxX"/>
    <property type="match status" value="1"/>
</dbReference>
<feature type="transmembrane region" description="Helical" evidence="7">
    <location>
        <begin position="101"/>
        <end position="120"/>
    </location>
</feature>
<proteinExistence type="inferred from homology"/>